<dbReference type="SMART" id="SM00450">
    <property type="entry name" value="RHOD"/>
    <property type="match status" value="1"/>
</dbReference>
<comment type="caution">
    <text evidence="3">The sequence shown here is derived from an EMBL/GenBank/DDBJ whole genome shotgun (WGS) entry which is preliminary data.</text>
</comment>
<dbReference type="Gene3D" id="3.40.250.10">
    <property type="entry name" value="Rhodanese-like domain"/>
    <property type="match status" value="1"/>
</dbReference>
<evidence type="ECO:0000259" key="2">
    <source>
        <dbReference type="PROSITE" id="PS50206"/>
    </source>
</evidence>
<dbReference type="Pfam" id="PF00581">
    <property type="entry name" value="Rhodanese"/>
    <property type="match status" value="1"/>
</dbReference>
<dbReference type="Pfam" id="PF00753">
    <property type="entry name" value="Lactamase_B"/>
    <property type="match status" value="1"/>
</dbReference>
<dbReference type="PROSITE" id="PS00380">
    <property type="entry name" value="RHODANESE_1"/>
    <property type="match status" value="1"/>
</dbReference>
<dbReference type="GO" id="GO:0046872">
    <property type="term" value="F:metal ion binding"/>
    <property type="evidence" value="ECO:0007669"/>
    <property type="project" value="UniProtKB-KW"/>
</dbReference>
<dbReference type="CDD" id="cd00158">
    <property type="entry name" value="RHOD"/>
    <property type="match status" value="1"/>
</dbReference>
<reference evidence="3" key="2">
    <citation type="submission" date="2020-09" db="EMBL/GenBank/DDBJ databases">
        <authorList>
            <person name="Sun Q."/>
            <person name="Ohkuma M."/>
        </authorList>
    </citation>
    <scope>NUCLEOTIDE SEQUENCE</scope>
    <source>
        <strain evidence="3">JCM 14359</strain>
    </source>
</reference>
<organism evidence="3 4">
    <name type="scientific">Halobellus salinus</name>
    <dbReference type="NCBI Taxonomy" id="931585"/>
    <lineage>
        <taxon>Archaea</taxon>
        <taxon>Methanobacteriati</taxon>
        <taxon>Methanobacteriota</taxon>
        <taxon>Stenosarchaea group</taxon>
        <taxon>Halobacteria</taxon>
        <taxon>Halobacteriales</taxon>
        <taxon>Haloferacaceae</taxon>
        <taxon>Halobellus</taxon>
    </lineage>
</organism>
<dbReference type="PANTHER" id="PTHR43084:SF1">
    <property type="entry name" value="PERSULFIDE DIOXYGENASE ETHE1, MITOCHONDRIAL"/>
    <property type="match status" value="1"/>
</dbReference>
<evidence type="ECO:0000313" key="3">
    <source>
        <dbReference type="EMBL" id="GGI97766.1"/>
    </source>
</evidence>
<gene>
    <name evidence="3" type="ORF">GCM10008995_04570</name>
</gene>
<dbReference type="GO" id="GO:0006749">
    <property type="term" value="P:glutathione metabolic process"/>
    <property type="evidence" value="ECO:0007669"/>
    <property type="project" value="InterPro"/>
</dbReference>
<dbReference type="PANTHER" id="PTHR43084">
    <property type="entry name" value="PERSULFIDE DIOXYGENASE ETHE1"/>
    <property type="match status" value="1"/>
</dbReference>
<dbReference type="InterPro" id="IPR036866">
    <property type="entry name" value="RibonucZ/Hydroxyglut_hydro"/>
</dbReference>
<dbReference type="Gene3D" id="3.60.15.10">
    <property type="entry name" value="Ribonuclease Z/Hydroxyacylglutathione hydrolase-like"/>
    <property type="match status" value="1"/>
</dbReference>
<dbReference type="InterPro" id="IPR001763">
    <property type="entry name" value="Rhodanese-like_dom"/>
</dbReference>
<keyword evidence="1" id="KW-0479">Metal-binding</keyword>
<evidence type="ECO:0000256" key="1">
    <source>
        <dbReference type="ARBA" id="ARBA00022723"/>
    </source>
</evidence>
<dbReference type="Proteomes" id="UP000653099">
    <property type="component" value="Unassembled WGS sequence"/>
</dbReference>
<feature type="domain" description="Rhodanese" evidence="2">
    <location>
        <begin position="19"/>
        <end position="115"/>
    </location>
</feature>
<dbReference type="SUPFAM" id="SSF52821">
    <property type="entry name" value="Rhodanese/Cell cycle control phosphatase"/>
    <property type="match status" value="1"/>
</dbReference>
<dbReference type="InterPro" id="IPR001279">
    <property type="entry name" value="Metallo-B-lactamas"/>
</dbReference>
<keyword evidence="3" id="KW-0378">Hydrolase</keyword>
<keyword evidence="4" id="KW-1185">Reference proteome</keyword>
<proteinExistence type="predicted"/>
<dbReference type="EMBL" id="BMOC01000002">
    <property type="protein sequence ID" value="GGI97766.1"/>
    <property type="molecule type" value="Genomic_DNA"/>
</dbReference>
<dbReference type="InterPro" id="IPR036873">
    <property type="entry name" value="Rhodanese-like_dom_sf"/>
</dbReference>
<protein>
    <submittedName>
        <fullName evidence="3">MBL fold metallo-hydrolase</fullName>
    </submittedName>
</protein>
<name>A0A830E6N9_9EURY</name>
<dbReference type="AlphaFoldDB" id="A0A830E6N9"/>
<sequence>MSELLQQHTVAELAAALDRDDDLLVVDTRPPDSYDAWHVPGAVNVPYHPTDGLSDGSRWDDVEDLVGDTPVAVICGKGVASTSFGIELASRGHDDVRVIKGGMEDWSKLYDVVEVATDGDLFLAQLQRRAKGCLGYVVGDRAAGEALVVDATRQHHEFELVAADAGTVITGVVDTHVHADHLSGGRDLADRLSVPYYLSADAEERGVAVDYEPISDGDTLAVGGIEAETVAAPGHTTELLNLLVDDQYLLSADALFVDSVGRTELEFGEGDAAHGAGLLYDTLHDRYASLSDDIVTLPGHVSVDSEGRFSVAAPGDLVAARLDDLREDLPMFSLDREAFLERVTATSTEKPANYHRIIDANRGDIALDEGEATGLELGPNNCAV</sequence>
<dbReference type="InterPro" id="IPR001307">
    <property type="entry name" value="Thiosulphate_STrfase_CS"/>
</dbReference>
<dbReference type="CDD" id="cd07724">
    <property type="entry name" value="POD-like_MBL-fold"/>
    <property type="match status" value="1"/>
</dbReference>
<dbReference type="SMART" id="SM00849">
    <property type="entry name" value="Lactamase_B"/>
    <property type="match status" value="1"/>
</dbReference>
<dbReference type="OrthoDB" id="9180at2157"/>
<evidence type="ECO:0000313" key="4">
    <source>
        <dbReference type="Proteomes" id="UP000653099"/>
    </source>
</evidence>
<dbReference type="GO" id="GO:0070813">
    <property type="term" value="P:hydrogen sulfide metabolic process"/>
    <property type="evidence" value="ECO:0007669"/>
    <property type="project" value="TreeGrafter"/>
</dbReference>
<accession>A0A830E6N9</accession>
<reference evidence="3" key="1">
    <citation type="journal article" date="2014" name="Int. J. Syst. Evol. Microbiol.">
        <title>Complete genome sequence of Corynebacterium casei LMG S-19264T (=DSM 44701T), isolated from a smear-ripened cheese.</title>
        <authorList>
            <consortium name="US DOE Joint Genome Institute (JGI-PGF)"/>
            <person name="Walter F."/>
            <person name="Albersmeier A."/>
            <person name="Kalinowski J."/>
            <person name="Ruckert C."/>
        </authorList>
    </citation>
    <scope>NUCLEOTIDE SEQUENCE</scope>
    <source>
        <strain evidence="3">JCM 14359</strain>
    </source>
</reference>
<dbReference type="InterPro" id="IPR044528">
    <property type="entry name" value="POD-like_MBL-fold"/>
</dbReference>
<dbReference type="PROSITE" id="PS50206">
    <property type="entry name" value="RHODANESE_3"/>
    <property type="match status" value="1"/>
</dbReference>
<dbReference type="SUPFAM" id="SSF56281">
    <property type="entry name" value="Metallo-hydrolase/oxidoreductase"/>
    <property type="match status" value="1"/>
</dbReference>
<dbReference type="GO" id="GO:0016787">
    <property type="term" value="F:hydrolase activity"/>
    <property type="evidence" value="ECO:0007669"/>
    <property type="project" value="UniProtKB-KW"/>
</dbReference>
<dbReference type="GO" id="GO:0050313">
    <property type="term" value="F:sulfur dioxygenase activity"/>
    <property type="evidence" value="ECO:0007669"/>
    <property type="project" value="InterPro"/>
</dbReference>
<dbReference type="InterPro" id="IPR051682">
    <property type="entry name" value="Mito_Persulfide_Diox"/>
</dbReference>
<dbReference type="RefSeq" id="WP_188785774.1">
    <property type="nucleotide sequence ID" value="NZ_BMOC01000002.1"/>
</dbReference>
<dbReference type="GO" id="GO:0004792">
    <property type="term" value="F:thiosulfate-cyanide sulfurtransferase activity"/>
    <property type="evidence" value="ECO:0007669"/>
    <property type="project" value="InterPro"/>
</dbReference>